<dbReference type="InterPro" id="IPR036188">
    <property type="entry name" value="FAD/NAD-bd_sf"/>
</dbReference>
<dbReference type="SUPFAM" id="SSF54373">
    <property type="entry name" value="FAD-linked reductases, C-terminal domain"/>
    <property type="match status" value="1"/>
</dbReference>
<name>A0A2T4K097_9RHOB</name>
<evidence type="ECO:0000313" key="7">
    <source>
        <dbReference type="EMBL" id="PTE23595.1"/>
    </source>
</evidence>
<dbReference type="Gene3D" id="3.30.9.10">
    <property type="entry name" value="D-Amino Acid Oxidase, subunit A, domain 2"/>
    <property type="match status" value="1"/>
</dbReference>
<dbReference type="Gene3D" id="3.50.50.60">
    <property type="entry name" value="FAD/NAD(P)-binding domain"/>
    <property type="match status" value="1"/>
</dbReference>
<evidence type="ECO:0000256" key="2">
    <source>
        <dbReference type="ARBA" id="ARBA00023002"/>
    </source>
</evidence>
<dbReference type="RefSeq" id="WP_107662014.1">
    <property type="nucleotide sequence ID" value="NZ_PZKG01000002.1"/>
</dbReference>
<dbReference type="InterPro" id="IPR027266">
    <property type="entry name" value="TrmE/GcvT-like"/>
</dbReference>
<evidence type="ECO:0000259" key="3">
    <source>
        <dbReference type="Pfam" id="PF01266"/>
    </source>
</evidence>
<dbReference type="Pfam" id="PF08669">
    <property type="entry name" value="GCV_T_C"/>
    <property type="match status" value="1"/>
</dbReference>
<dbReference type="PROSITE" id="PS51257">
    <property type="entry name" value="PROKAR_LIPOPROTEIN"/>
    <property type="match status" value="1"/>
</dbReference>
<accession>A0A2T4K097</accession>
<dbReference type="InterPro" id="IPR006222">
    <property type="entry name" value="GCVT_N"/>
</dbReference>
<gene>
    <name evidence="7" type="ORF">C5F48_00825</name>
</gene>
<dbReference type="EMBL" id="PZKG01000002">
    <property type="protein sequence ID" value="PTE23595.1"/>
    <property type="molecule type" value="Genomic_DNA"/>
</dbReference>
<evidence type="ECO:0000259" key="4">
    <source>
        <dbReference type="Pfam" id="PF01571"/>
    </source>
</evidence>
<keyword evidence="8" id="KW-1185">Reference proteome</keyword>
<dbReference type="Pfam" id="PF01571">
    <property type="entry name" value="GCV_T"/>
    <property type="match status" value="1"/>
</dbReference>
<proteinExistence type="inferred from homology"/>
<dbReference type="PANTHER" id="PTHR43757:SF2">
    <property type="entry name" value="AMINOMETHYLTRANSFERASE, MITOCHONDRIAL"/>
    <property type="match status" value="1"/>
</dbReference>
<evidence type="ECO:0000313" key="8">
    <source>
        <dbReference type="Proteomes" id="UP000241010"/>
    </source>
</evidence>
<dbReference type="InterPro" id="IPR029043">
    <property type="entry name" value="GcvT/YgfZ_C"/>
</dbReference>
<dbReference type="InterPro" id="IPR006076">
    <property type="entry name" value="FAD-dep_OxRdtase"/>
</dbReference>
<dbReference type="Gene3D" id="2.40.30.110">
    <property type="entry name" value="Aminomethyltransferase beta-barrel domains"/>
    <property type="match status" value="1"/>
</dbReference>
<dbReference type="OrthoDB" id="7156675at2"/>
<organism evidence="7 8">
    <name type="scientific">Cereibacter changlensis JA139</name>
    <dbReference type="NCBI Taxonomy" id="1188249"/>
    <lineage>
        <taxon>Bacteria</taxon>
        <taxon>Pseudomonadati</taxon>
        <taxon>Pseudomonadota</taxon>
        <taxon>Alphaproteobacteria</taxon>
        <taxon>Rhodobacterales</taxon>
        <taxon>Paracoccaceae</taxon>
        <taxon>Cereibacter</taxon>
    </lineage>
</organism>
<feature type="domain" description="FAD dependent oxidoreductase" evidence="3">
    <location>
        <begin position="7"/>
        <end position="365"/>
    </location>
</feature>
<comment type="caution">
    <text evidence="7">The sequence shown here is derived from an EMBL/GenBank/DDBJ whole genome shotgun (WGS) entry which is preliminary data.</text>
</comment>
<keyword evidence="2" id="KW-0560">Oxidoreductase</keyword>
<sequence length="805" mass="89072">MKTHTRALVIGGGVVGCSVLYHLTKLGWSDVMLVERSELTSGSTWHAAGGFHTLNGDTNMAALQGYTIRLYKELEAITGLSCGLHHVGGITLADNQDRWDMMKAERAKHRYMGLDTALLTPAEVAEMTDGMVNTDGILGALYDPLDGHLDPYGTTHAYAKAARMGGAEIVTHNRVLETNPRPDGSWEVVTEKGTIIAEHLVNAGGLWAREVGAMAGVYLPLLPMAHQYLVTEDIPEIVARAREFPHVMDPGGESYLRQEGRGFCIGFYEKPCEAWSVDGTPWSFGQELFNEEFDKIADSVEFAYRRFPALERAGVKRVIHGPFTFAPDGNPLIGPVPGLRNYWSACAVMAGFSQGGGMGLALAQWMIEGEVERDPRGFDVARFGSWTTPGYTVPKVIENYQTRFSVAFPNEEKPAARPFRTTPMYDAFSEMRAVWGHQYGLEVVNYHALPGEPLYETPSFRRSNAWEATRQEVMAVREGVGINELQNFGKYRVTGAGARDWLDRIMAGAIPKPGRLSLTPMLAESGKIIGDFTVSCLSETEFQLTASYGAQGWHGRWFEQHAEDGVRVENISDARSGFQIAGPRARDLLARVTRSDVGAEAFRFMDVKRMTVGMADCIVQRVSYTADLGYEIYCDQMSVRHLWQVLSEAGKDLGLRPFGMRAMMSLRLDKFFGSWGREYSPDYTPMETGLDRFIRWNKPVEWIGKAAALAEKAEGPKRRLCSFVVEAVDADVAAWEPIWLDGAVVGFCTSGGFSHFTGQSVAMGFLPADRVEDRLAVEIEILGERRPARLVTTPLFDADGARMRG</sequence>
<evidence type="ECO:0000259" key="5">
    <source>
        <dbReference type="Pfam" id="PF08669"/>
    </source>
</evidence>
<dbReference type="Pfam" id="PF16350">
    <property type="entry name" value="FAO_M"/>
    <property type="match status" value="1"/>
</dbReference>
<dbReference type="AlphaFoldDB" id="A0A2T4K097"/>
<dbReference type="Gene3D" id="3.30.70.1400">
    <property type="entry name" value="Aminomethyltransferase beta-barrel domains"/>
    <property type="match status" value="1"/>
</dbReference>
<comment type="similarity">
    <text evidence="1">Belongs to the GcvT family.</text>
</comment>
<dbReference type="Gene3D" id="3.30.1360.120">
    <property type="entry name" value="Probable tRNA modification gtpase trme, domain 1"/>
    <property type="match status" value="1"/>
</dbReference>
<evidence type="ECO:0000259" key="6">
    <source>
        <dbReference type="Pfam" id="PF16350"/>
    </source>
</evidence>
<dbReference type="GO" id="GO:0016491">
    <property type="term" value="F:oxidoreductase activity"/>
    <property type="evidence" value="ECO:0007669"/>
    <property type="project" value="UniProtKB-KW"/>
</dbReference>
<dbReference type="SUPFAM" id="SSF51905">
    <property type="entry name" value="FAD/NAD(P)-binding domain"/>
    <property type="match status" value="1"/>
</dbReference>
<dbReference type="PANTHER" id="PTHR43757">
    <property type="entry name" value="AMINOMETHYLTRANSFERASE"/>
    <property type="match status" value="1"/>
</dbReference>
<reference evidence="7 8" key="1">
    <citation type="submission" date="2018-03" db="EMBL/GenBank/DDBJ databases">
        <title>Cereibacter changlensis.</title>
        <authorList>
            <person name="Meyer T.E."/>
            <person name="Miller S."/>
            <person name="Lodha T."/>
            <person name="Gandham S."/>
            <person name="Chintalapati S."/>
            <person name="Chintalapati V.R."/>
        </authorList>
    </citation>
    <scope>NUCLEOTIDE SEQUENCE [LARGE SCALE GENOMIC DNA]</scope>
    <source>
        <strain evidence="7 8">JA139</strain>
    </source>
</reference>
<feature type="domain" description="Aminomethyltransferase C-terminal" evidence="5">
    <location>
        <begin position="718"/>
        <end position="797"/>
    </location>
</feature>
<dbReference type="InterPro" id="IPR013977">
    <property type="entry name" value="GcvT_C"/>
</dbReference>
<dbReference type="InterPro" id="IPR028896">
    <property type="entry name" value="GcvT/YgfZ/DmdA"/>
</dbReference>
<dbReference type="Pfam" id="PF01266">
    <property type="entry name" value="DAO"/>
    <property type="match status" value="1"/>
</dbReference>
<feature type="domain" description="FAD dependent oxidoreductase central" evidence="6">
    <location>
        <begin position="368"/>
        <end position="421"/>
    </location>
</feature>
<feature type="domain" description="GCVT N-terminal" evidence="4">
    <location>
        <begin position="424"/>
        <end position="698"/>
    </location>
</feature>
<evidence type="ECO:0000256" key="1">
    <source>
        <dbReference type="ARBA" id="ARBA00008609"/>
    </source>
</evidence>
<dbReference type="Proteomes" id="UP000241010">
    <property type="component" value="Unassembled WGS sequence"/>
</dbReference>
<dbReference type="SUPFAM" id="SSF103025">
    <property type="entry name" value="Folate-binding domain"/>
    <property type="match status" value="1"/>
</dbReference>
<dbReference type="InterPro" id="IPR032503">
    <property type="entry name" value="FAO_M"/>
</dbReference>
<dbReference type="SUPFAM" id="SSF101790">
    <property type="entry name" value="Aminomethyltransferase beta-barrel domain"/>
    <property type="match status" value="1"/>
</dbReference>
<protein>
    <submittedName>
        <fullName evidence="7">Glycine cleavage system protein T</fullName>
    </submittedName>
</protein>